<keyword evidence="4" id="KW-1185">Reference proteome</keyword>
<dbReference type="EMBL" id="NSKD01000001">
    <property type="protein sequence ID" value="PAU82135.1"/>
    <property type="molecule type" value="Genomic_DNA"/>
</dbReference>
<evidence type="ECO:0000313" key="3">
    <source>
        <dbReference type="EMBL" id="PAU82135.1"/>
    </source>
</evidence>
<dbReference type="Proteomes" id="UP000218896">
    <property type="component" value="Unassembled WGS sequence"/>
</dbReference>
<dbReference type="Gene3D" id="2.60.200.20">
    <property type="match status" value="1"/>
</dbReference>
<dbReference type="Pfam" id="PF20232">
    <property type="entry name" value="T6SS_FHA_C"/>
    <property type="match status" value="1"/>
</dbReference>
<name>A0A2A2FC34_9GAMM</name>
<dbReference type="RefSeq" id="WP_095616231.1">
    <property type="nucleotide sequence ID" value="NZ_NSKD01000001.1"/>
</dbReference>
<protein>
    <recommendedName>
        <fullName evidence="2">FHA domain-containing protein</fullName>
    </recommendedName>
</protein>
<dbReference type="InterPro" id="IPR008984">
    <property type="entry name" value="SMAD_FHA_dom_sf"/>
</dbReference>
<dbReference type="NCBIfam" id="TIGR03354">
    <property type="entry name" value="VI_FHA"/>
    <property type="match status" value="2"/>
</dbReference>
<gene>
    <name evidence="3" type="ORF">CK501_03010</name>
</gene>
<evidence type="ECO:0000259" key="2">
    <source>
        <dbReference type="PROSITE" id="PS50006"/>
    </source>
</evidence>
<dbReference type="Pfam" id="PF00498">
    <property type="entry name" value="FHA"/>
    <property type="match status" value="1"/>
</dbReference>
<evidence type="ECO:0000313" key="4">
    <source>
        <dbReference type="Proteomes" id="UP000218896"/>
    </source>
</evidence>
<dbReference type="InterPro" id="IPR017735">
    <property type="entry name" value="T6SS_FHA"/>
</dbReference>
<dbReference type="PROSITE" id="PS50006">
    <property type="entry name" value="FHA_DOMAIN"/>
    <property type="match status" value="1"/>
</dbReference>
<dbReference type="OrthoDB" id="273564at2"/>
<reference evidence="3 4" key="1">
    <citation type="submission" date="2017-08" db="EMBL/GenBank/DDBJ databases">
        <title>Halovibrio sewagensis sp. nov., isolated from wastewater of high salinity.</title>
        <authorList>
            <person name="Dong X."/>
            <person name="Zhang G."/>
        </authorList>
    </citation>
    <scope>NUCLEOTIDE SEQUENCE [LARGE SCALE GENOMIC DNA]</scope>
    <source>
        <strain evidence="3 4">YL5-2</strain>
    </source>
</reference>
<organism evidence="3 4">
    <name type="scientific">Halovibrio salipaludis</name>
    <dbReference type="NCBI Taxonomy" id="2032626"/>
    <lineage>
        <taxon>Bacteria</taxon>
        <taxon>Pseudomonadati</taxon>
        <taxon>Pseudomonadota</taxon>
        <taxon>Gammaproteobacteria</taxon>
        <taxon>Oceanospirillales</taxon>
        <taxon>Halomonadaceae</taxon>
        <taxon>Halovibrio</taxon>
    </lineage>
</organism>
<sequence length="376" mass="41599">MELALAITSYQRLSPTVTSQYRFGADRRYTFGRSEECDWHLPDPERVVSSVHGEVVYRDGAFHLLDRSTNGIFLNRAETPLGQGGETALGDGDRITLGDYEISVTVKQPAPEPREHPEQPETPLGPGASAPQSASVSNPMADLEDASEPMDSHVTLPEVAIPPDWQWQDGPEPAGTEGESSATAEPLCGIQPFLEALGVNAVARESLSQETMRELGGLTRLLLDQLMTLLRQRAREKQSLRVEQTLFERRGNNPLKFSATPEDAVEALLLRRNPAFMQPQQAVADAFSDIRGHDRAMLRGVEAVVSELLADGPEGAAAARPPKWDLVTRARAYAELMERRDWQREEWGDTERMMRSPVFAEAYEAAIRENEVEGQG</sequence>
<dbReference type="InterPro" id="IPR046883">
    <property type="entry name" value="T6SS_FHA_C"/>
</dbReference>
<feature type="domain" description="FHA" evidence="2">
    <location>
        <begin position="29"/>
        <end position="79"/>
    </location>
</feature>
<dbReference type="InterPro" id="IPR000253">
    <property type="entry name" value="FHA_dom"/>
</dbReference>
<dbReference type="SUPFAM" id="SSF49879">
    <property type="entry name" value="SMAD/FHA domain"/>
    <property type="match status" value="1"/>
</dbReference>
<feature type="region of interest" description="Disordered" evidence="1">
    <location>
        <begin position="163"/>
        <end position="183"/>
    </location>
</feature>
<dbReference type="AlphaFoldDB" id="A0A2A2FC34"/>
<proteinExistence type="predicted"/>
<dbReference type="CDD" id="cd00060">
    <property type="entry name" value="FHA"/>
    <property type="match status" value="1"/>
</dbReference>
<accession>A0A2A2FC34</accession>
<dbReference type="SMART" id="SM00240">
    <property type="entry name" value="FHA"/>
    <property type="match status" value="1"/>
</dbReference>
<feature type="region of interest" description="Disordered" evidence="1">
    <location>
        <begin position="107"/>
        <end position="151"/>
    </location>
</feature>
<comment type="caution">
    <text evidence="3">The sequence shown here is derived from an EMBL/GenBank/DDBJ whole genome shotgun (WGS) entry which is preliminary data.</text>
</comment>
<evidence type="ECO:0000256" key="1">
    <source>
        <dbReference type="SAM" id="MobiDB-lite"/>
    </source>
</evidence>